<dbReference type="Pfam" id="PF10531">
    <property type="entry name" value="SLBB"/>
    <property type="match status" value="1"/>
</dbReference>
<dbReference type="InterPro" id="IPR019575">
    <property type="entry name" value="Nuop51_4Fe4S-bd"/>
</dbReference>
<dbReference type="GO" id="GO:0008137">
    <property type="term" value="F:NADH dehydrogenase (ubiquinone) activity"/>
    <property type="evidence" value="ECO:0007669"/>
    <property type="project" value="InterPro"/>
</dbReference>
<feature type="region of interest" description="Disordered" evidence="6">
    <location>
        <begin position="169"/>
        <end position="188"/>
    </location>
</feature>
<keyword evidence="3" id="KW-0479">Metal-binding</keyword>
<dbReference type="InterPro" id="IPR037207">
    <property type="entry name" value="Nuop51_4Fe4S-bd_sf"/>
</dbReference>
<keyword evidence="2" id="KW-0004">4Fe-4S</keyword>
<dbReference type="Pfam" id="PF01512">
    <property type="entry name" value="Complex1_51K"/>
    <property type="match status" value="1"/>
</dbReference>
<evidence type="ECO:0000256" key="2">
    <source>
        <dbReference type="ARBA" id="ARBA00022485"/>
    </source>
</evidence>
<dbReference type="GO" id="GO:0051539">
    <property type="term" value="F:4 iron, 4 sulfur cluster binding"/>
    <property type="evidence" value="ECO:0007669"/>
    <property type="project" value="UniProtKB-KW"/>
</dbReference>
<dbReference type="InterPro" id="IPR037225">
    <property type="entry name" value="Nuo51_FMN-bd_sf"/>
</dbReference>
<dbReference type="SUPFAM" id="SSF142019">
    <property type="entry name" value="Nqo1 FMN-binding domain-like"/>
    <property type="match status" value="1"/>
</dbReference>
<dbReference type="PANTHER" id="PTHR43578">
    <property type="entry name" value="NADH-QUINONE OXIDOREDUCTASE SUBUNIT F"/>
    <property type="match status" value="1"/>
</dbReference>
<evidence type="ECO:0000259" key="7">
    <source>
        <dbReference type="SMART" id="SM00928"/>
    </source>
</evidence>
<dbReference type="EMBL" id="CASHTH010001587">
    <property type="protein sequence ID" value="CAI8017054.1"/>
    <property type="molecule type" value="Genomic_DNA"/>
</dbReference>
<dbReference type="Gene3D" id="3.40.50.11540">
    <property type="entry name" value="NADH-ubiquinone oxidoreductase 51kDa subunit"/>
    <property type="match status" value="1"/>
</dbReference>
<dbReference type="SUPFAM" id="SSF140490">
    <property type="entry name" value="Nqo1C-terminal domain-like"/>
    <property type="match status" value="1"/>
</dbReference>
<dbReference type="GO" id="GO:0046872">
    <property type="term" value="F:metal ion binding"/>
    <property type="evidence" value="ECO:0007669"/>
    <property type="project" value="UniProtKB-KW"/>
</dbReference>
<dbReference type="FunFam" id="3.40.50.11540:FF:000001">
    <property type="entry name" value="NADH dehydrogenase [ubiquinone] flavoprotein 1, mitochondrial"/>
    <property type="match status" value="1"/>
</dbReference>
<dbReference type="Proteomes" id="UP001174909">
    <property type="component" value="Unassembled WGS sequence"/>
</dbReference>
<organism evidence="8 9">
    <name type="scientific">Geodia barretti</name>
    <name type="common">Barrett's horny sponge</name>
    <dbReference type="NCBI Taxonomy" id="519541"/>
    <lineage>
        <taxon>Eukaryota</taxon>
        <taxon>Metazoa</taxon>
        <taxon>Porifera</taxon>
        <taxon>Demospongiae</taxon>
        <taxon>Heteroscleromorpha</taxon>
        <taxon>Tetractinellida</taxon>
        <taxon>Astrophorina</taxon>
        <taxon>Geodiidae</taxon>
        <taxon>Geodia</taxon>
    </lineage>
</organism>
<dbReference type="InterPro" id="IPR001949">
    <property type="entry name" value="NADH-UbQ_OxRdtase_51kDa_CS"/>
</dbReference>
<dbReference type="FunFam" id="1.20.1440.230:FF:000001">
    <property type="entry name" value="Mitochondrial NADH dehydrogenase flavoprotein 1"/>
    <property type="match status" value="1"/>
</dbReference>
<dbReference type="AlphaFoldDB" id="A0AA35RSR4"/>
<comment type="similarity">
    <text evidence="1">Belongs to the complex I 51 kDa subunit family.</text>
</comment>
<dbReference type="PANTHER" id="PTHR43578:SF3">
    <property type="entry name" value="NADH-QUINONE OXIDOREDUCTASE SUBUNIT F"/>
    <property type="match status" value="1"/>
</dbReference>
<dbReference type="GO" id="GO:0010181">
    <property type="term" value="F:FMN binding"/>
    <property type="evidence" value="ECO:0007669"/>
    <property type="project" value="InterPro"/>
</dbReference>
<dbReference type="InterPro" id="IPR019554">
    <property type="entry name" value="Soluble_ligand-bd"/>
</dbReference>
<reference evidence="8" key="1">
    <citation type="submission" date="2023-03" db="EMBL/GenBank/DDBJ databases">
        <authorList>
            <person name="Steffen K."/>
            <person name="Cardenas P."/>
        </authorList>
    </citation>
    <scope>NUCLEOTIDE SEQUENCE</scope>
</reference>
<dbReference type="InterPro" id="IPR011538">
    <property type="entry name" value="Nuo51_FMN-bd"/>
</dbReference>
<gene>
    <name evidence="8" type="ORF">GBAR_LOCUS10404</name>
</gene>
<accession>A0AA35RSR4</accession>
<comment type="caution">
    <text evidence="8">The sequence shown here is derived from an EMBL/GenBank/DDBJ whole genome shotgun (WGS) entry which is preliminary data.</text>
</comment>
<evidence type="ECO:0000256" key="5">
    <source>
        <dbReference type="ARBA" id="ARBA00023014"/>
    </source>
</evidence>
<proteinExistence type="inferred from homology"/>
<dbReference type="PROSITE" id="PS00645">
    <property type="entry name" value="COMPLEX1_51K_2"/>
    <property type="match status" value="1"/>
</dbReference>
<evidence type="ECO:0000256" key="4">
    <source>
        <dbReference type="ARBA" id="ARBA00023004"/>
    </source>
</evidence>
<dbReference type="Gene3D" id="3.10.20.600">
    <property type="match status" value="1"/>
</dbReference>
<dbReference type="Gene3D" id="1.20.1440.230">
    <property type="entry name" value="NADH-ubiquinone oxidoreductase 51kDa subunit, iron-sulphur binding domain"/>
    <property type="match status" value="1"/>
</dbReference>
<keyword evidence="5" id="KW-0411">Iron-sulfur</keyword>
<dbReference type="SMART" id="SM00928">
    <property type="entry name" value="NADH_4Fe-4S"/>
    <property type="match status" value="1"/>
</dbReference>
<name>A0AA35RSR4_GEOBA</name>
<evidence type="ECO:0000256" key="3">
    <source>
        <dbReference type="ARBA" id="ARBA00022723"/>
    </source>
</evidence>
<evidence type="ECO:0000313" key="9">
    <source>
        <dbReference type="Proteomes" id="UP001174909"/>
    </source>
</evidence>
<dbReference type="Pfam" id="PF10589">
    <property type="entry name" value="NADH_4Fe-4S"/>
    <property type="match status" value="1"/>
</dbReference>
<dbReference type="Gene3D" id="6.10.250.1450">
    <property type="match status" value="1"/>
</dbReference>
<feature type="domain" description="NADH-ubiquinone oxidoreductase 51kDa subunit iron-sulphur binding" evidence="7">
    <location>
        <begin position="315"/>
        <end position="360"/>
    </location>
</feature>
<evidence type="ECO:0000256" key="1">
    <source>
        <dbReference type="ARBA" id="ARBA00007523"/>
    </source>
</evidence>
<keyword evidence="9" id="KW-1185">Reference proteome</keyword>
<sequence length="404" mass="42528">MLDALGIDDYILSGGYSGLARALSMQAEDVIEDVLASGLRGRGGAYFPAALKWRGARTVMNTPRYLVVNCEEGEPGIFKDRHIMEGVPHRLIEGAIIAAYASDVHEAYIYINAEANLSADRMQIAIEQAYANGLLGDSVLSSGYALEMQIVRGAGGYVCGDETTLLNTMEGQRREPRQRPPFPTEAGLWGQPTVINNAETLSSVPYILANGADAFAAIGTEDDKGTKIISLSGAVLHGGLVEVPMGTTLREIIYDMGGGTPGDAELTAIAVGGPSSGIFPVSMLDTPIKPGFIHESGVMLGAGGVIALDDSVSIVDMMRKLAAYNANESCGKCTPCREGTPRMVELVDNLISGQASVSDLDELRQLAELVNAASLCGLGQAAGNPVLSVLHFFGDELAMMANRS</sequence>
<protein>
    <submittedName>
        <fullName evidence="8">NADP-reducing hydrogenase subunit HndC</fullName>
    </submittedName>
</protein>
<evidence type="ECO:0000256" key="6">
    <source>
        <dbReference type="SAM" id="MobiDB-lite"/>
    </source>
</evidence>
<keyword evidence="4" id="KW-0408">Iron</keyword>
<evidence type="ECO:0000313" key="8">
    <source>
        <dbReference type="EMBL" id="CAI8017054.1"/>
    </source>
</evidence>
<dbReference type="SUPFAM" id="SSF142984">
    <property type="entry name" value="Nqo1 middle domain-like"/>
    <property type="match status" value="1"/>
</dbReference>